<organism evidence="2 3">
    <name type="scientific">Planotetraspora silvatica</name>
    <dbReference type="NCBI Taxonomy" id="234614"/>
    <lineage>
        <taxon>Bacteria</taxon>
        <taxon>Bacillati</taxon>
        <taxon>Actinomycetota</taxon>
        <taxon>Actinomycetes</taxon>
        <taxon>Streptosporangiales</taxon>
        <taxon>Streptosporangiaceae</taxon>
        <taxon>Planotetraspora</taxon>
    </lineage>
</organism>
<comment type="caution">
    <text evidence="2">The sequence shown here is derived from an EMBL/GenBank/DDBJ whole genome shotgun (WGS) entry which is preliminary data.</text>
</comment>
<keyword evidence="3" id="KW-1185">Reference proteome</keyword>
<dbReference type="AlphaFoldDB" id="A0A8J3UTT9"/>
<dbReference type="InterPro" id="IPR050483">
    <property type="entry name" value="CoA-transferase_III_domain"/>
</dbReference>
<dbReference type="Gene3D" id="3.30.1540.10">
    <property type="entry name" value="formyl-coa transferase, domain 3"/>
    <property type="match status" value="1"/>
</dbReference>
<dbReference type="Proteomes" id="UP000644610">
    <property type="component" value="Unassembled WGS sequence"/>
</dbReference>
<protein>
    <submittedName>
        <fullName evidence="2">Putative L-carnitine dehydratase</fullName>
    </submittedName>
</protein>
<evidence type="ECO:0000313" key="2">
    <source>
        <dbReference type="EMBL" id="GII51212.1"/>
    </source>
</evidence>
<dbReference type="InterPro" id="IPR003673">
    <property type="entry name" value="CoA-Trfase_fam_III"/>
</dbReference>
<evidence type="ECO:0000256" key="1">
    <source>
        <dbReference type="ARBA" id="ARBA00022679"/>
    </source>
</evidence>
<keyword evidence="1" id="KW-0808">Transferase</keyword>
<dbReference type="GO" id="GO:0008410">
    <property type="term" value="F:CoA-transferase activity"/>
    <property type="evidence" value="ECO:0007669"/>
    <property type="project" value="TreeGrafter"/>
</dbReference>
<dbReference type="InterPro" id="IPR023606">
    <property type="entry name" value="CoA-Trfase_III_dom_1_sf"/>
</dbReference>
<gene>
    <name evidence="2" type="ORF">Psi02_76360</name>
</gene>
<proteinExistence type="predicted"/>
<dbReference type="RefSeq" id="WP_203980720.1">
    <property type="nucleotide sequence ID" value="NZ_BAAAKY010000004.1"/>
</dbReference>
<reference evidence="2" key="1">
    <citation type="submission" date="2021-01" db="EMBL/GenBank/DDBJ databases">
        <title>Whole genome shotgun sequence of Planotetraspora silvatica NBRC 100141.</title>
        <authorList>
            <person name="Komaki H."/>
            <person name="Tamura T."/>
        </authorList>
    </citation>
    <scope>NUCLEOTIDE SEQUENCE</scope>
    <source>
        <strain evidence="2">NBRC 100141</strain>
    </source>
</reference>
<sequence length="394" mass="42247">MTRLPLDGLIVADFSRVLAGPLCTMTLGDLGAEIIKIERPEGDDTRAWGPPYAGGHSTYYLGVNRNKRSIVLDLRDPADVKIARTLAEHADVLVENFRPATMGKFGLDEPNLRAANPRLVYCSISAFGAGVGQDLPGYDLLVQAMGGLMSITGPHEGEPTKVGVAIVDVLAGLFATVGILAALRDRDRTGHGQRVEINLLSALLSGLVNQAAGYVLTGTVPHAIGNAHPSIAPYDVFDTADGPLALAVGTDRQFARLCRIIGEPDLAADDRFRTNELRVRHRGELRTCLERRLATRRAREWTVALTAAGVPAGAVNNVGEAFALAEDLGLAPIRRTADLDADGDDADPLGRQVANPIALSATPVTYRTRAPRLGEHSQGVRRWLDELDLQRRTA</sequence>
<dbReference type="EMBL" id="BOOQ01000063">
    <property type="protein sequence ID" value="GII51212.1"/>
    <property type="molecule type" value="Genomic_DNA"/>
</dbReference>
<dbReference type="PANTHER" id="PTHR48207:SF3">
    <property type="entry name" value="SUCCINATE--HYDROXYMETHYLGLUTARATE COA-TRANSFERASE"/>
    <property type="match status" value="1"/>
</dbReference>
<name>A0A8J3UTT9_9ACTN</name>
<dbReference type="Gene3D" id="3.40.50.10540">
    <property type="entry name" value="Crotonobetainyl-coa:carnitine coa-transferase, domain 1"/>
    <property type="match status" value="1"/>
</dbReference>
<evidence type="ECO:0000313" key="3">
    <source>
        <dbReference type="Proteomes" id="UP000644610"/>
    </source>
</evidence>
<accession>A0A8J3UTT9</accession>
<dbReference type="PANTHER" id="PTHR48207">
    <property type="entry name" value="SUCCINATE--HYDROXYMETHYLGLUTARATE COA-TRANSFERASE"/>
    <property type="match status" value="1"/>
</dbReference>
<dbReference type="Pfam" id="PF02515">
    <property type="entry name" value="CoA_transf_3"/>
    <property type="match status" value="1"/>
</dbReference>
<dbReference type="SUPFAM" id="SSF89796">
    <property type="entry name" value="CoA-transferase family III (CaiB/BaiF)"/>
    <property type="match status" value="1"/>
</dbReference>
<dbReference type="InterPro" id="IPR044855">
    <property type="entry name" value="CoA-Trfase_III_dom3_sf"/>
</dbReference>